<feature type="compositionally biased region" description="Basic and acidic residues" evidence="1">
    <location>
        <begin position="76"/>
        <end position="87"/>
    </location>
</feature>
<accession>A0A8H4PVI2</accession>
<feature type="region of interest" description="Disordered" evidence="1">
    <location>
        <begin position="39"/>
        <end position="93"/>
    </location>
</feature>
<evidence type="ECO:0000313" key="2">
    <source>
        <dbReference type="EMBL" id="KAF4511238.1"/>
    </source>
</evidence>
<feature type="compositionally biased region" description="Basic and acidic residues" evidence="1">
    <location>
        <begin position="729"/>
        <end position="739"/>
    </location>
</feature>
<feature type="compositionally biased region" description="Low complexity" evidence="1">
    <location>
        <begin position="175"/>
        <end position="186"/>
    </location>
</feature>
<evidence type="ECO:0000256" key="1">
    <source>
        <dbReference type="SAM" id="MobiDB-lite"/>
    </source>
</evidence>
<proteinExistence type="predicted"/>
<feature type="compositionally biased region" description="Polar residues" evidence="1">
    <location>
        <begin position="742"/>
        <end position="751"/>
    </location>
</feature>
<name>A0A8H4PVI2_9HYPO</name>
<feature type="compositionally biased region" description="Polar residues" evidence="1">
    <location>
        <begin position="345"/>
        <end position="357"/>
    </location>
</feature>
<sequence>MTSNRGPCAMVGLPPGWEADHDARRWFYTYKPTGHAQYSFPGEGDEFPHFVDAPTPAPDLDPEERRESEQQICRQSHGDGPKARDSAPEPAGELRMSATAARPVSNVWEADFKMAHELPVDVSLPTTFDPVGIVAEMPTEHTPVSRIEMHPEPAELGDNSILAPIETAAYASLEQQQQQDFQQSSSEAGRPPFYQPWTPDPDSTYLRPDKRKSQGAFFQRDVSLMLSLKLPGNLEPSTVPRILSPPQMPPKVLMQQHEVPRQDALQAEDAPLAPEPSERDGRRIPLQQLAQPTAASDSRSSSRPGHEKTQSQGALSKIPSVLKPARGRIAVTHQQQSLSAPKRSSAPSPVSWKTTWEATPPPPVTALPTYVPYQKGPDDQAPPQPQRTWQAEEPFRQPGAGVTNPSLQPSAPSTPPPPPPRQGPDSMQRQPGLAGTASPERGLRRASPRSLADVSPMQSRSESLSSRHPIRTPSPVEPILRGSSNQGANEATHSSSLSVHQAPGSASRMVPQDRVQGNRGPTVPDKIPLEHVDESYFPAQAPALGRGGQSQRPPLEKTVSSPLRYPSDEYPVGSQVKTSPAQRHAASSASQSSVPGAQQPNHSMPQSPPQDSAASTPDSKLGRIEEDGERGAVAKPKIVAQNAVPISVASSTQPSPPARISSLQAHTFSVSAGPHLPCAGAPAQGDANQQTAGQSGSPPREQHRPQSNRRVPSDGTSSSQGTPSIRLVQSRDESRDGAHASESGTFGQPLQSHPLGKTPVPTAGPLQEFPTASALGSGANKLPATDKEKKWTKWFKSPRLSRSQKEQAHFGSMMGPGNATQLPT</sequence>
<evidence type="ECO:0008006" key="4">
    <source>
        <dbReference type="Google" id="ProtNLM"/>
    </source>
</evidence>
<feature type="compositionally biased region" description="Polar residues" evidence="1">
    <location>
        <begin position="288"/>
        <end position="303"/>
    </location>
</feature>
<feature type="compositionally biased region" description="Polar residues" evidence="1">
    <location>
        <begin position="456"/>
        <end position="466"/>
    </location>
</feature>
<feature type="region of interest" description="Disordered" evidence="1">
    <location>
        <begin position="174"/>
        <end position="212"/>
    </location>
</feature>
<feature type="compositionally biased region" description="Polar residues" evidence="1">
    <location>
        <begin position="661"/>
        <end position="670"/>
    </location>
</feature>
<feature type="compositionally biased region" description="Polar residues" evidence="1">
    <location>
        <begin position="686"/>
        <end position="697"/>
    </location>
</feature>
<feature type="compositionally biased region" description="Low complexity" evidence="1">
    <location>
        <begin position="579"/>
        <end position="600"/>
    </location>
</feature>
<feature type="compositionally biased region" description="Pro residues" evidence="1">
    <location>
        <begin position="412"/>
        <end position="422"/>
    </location>
</feature>
<gene>
    <name evidence="2" type="ORF">G6O67_003055</name>
</gene>
<feature type="compositionally biased region" description="Polar residues" evidence="1">
    <location>
        <begin position="482"/>
        <end position="499"/>
    </location>
</feature>
<dbReference type="OrthoDB" id="3439539at2759"/>
<reference evidence="2 3" key="1">
    <citation type="journal article" date="2020" name="Genome Biol. Evol.">
        <title>A new high-quality draft genome assembly of the Chinese cordyceps Ophiocordyceps sinensis.</title>
        <authorList>
            <person name="Shu R."/>
            <person name="Zhang J."/>
            <person name="Meng Q."/>
            <person name="Zhang H."/>
            <person name="Zhou G."/>
            <person name="Li M."/>
            <person name="Wu P."/>
            <person name="Zhao Y."/>
            <person name="Chen C."/>
            <person name="Qin Q."/>
        </authorList>
    </citation>
    <scope>NUCLEOTIDE SEQUENCE [LARGE SCALE GENOMIC DNA]</scope>
    <source>
        <strain evidence="2 3">IOZ07</strain>
    </source>
</reference>
<keyword evidence="3" id="KW-1185">Reference proteome</keyword>
<dbReference type="AlphaFoldDB" id="A0A8H4PVI2"/>
<organism evidence="2 3">
    <name type="scientific">Ophiocordyceps sinensis</name>
    <dbReference type="NCBI Taxonomy" id="72228"/>
    <lineage>
        <taxon>Eukaryota</taxon>
        <taxon>Fungi</taxon>
        <taxon>Dikarya</taxon>
        <taxon>Ascomycota</taxon>
        <taxon>Pezizomycotina</taxon>
        <taxon>Sordariomycetes</taxon>
        <taxon>Hypocreomycetidae</taxon>
        <taxon>Hypocreales</taxon>
        <taxon>Ophiocordycipitaceae</taxon>
        <taxon>Ophiocordyceps</taxon>
    </lineage>
</organism>
<feature type="compositionally biased region" description="Basic and acidic residues" evidence="1">
    <location>
        <begin position="620"/>
        <end position="632"/>
    </location>
</feature>
<dbReference type="EMBL" id="JAAVMX010000003">
    <property type="protein sequence ID" value="KAF4511238.1"/>
    <property type="molecule type" value="Genomic_DNA"/>
</dbReference>
<comment type="caution">
    <text evidence="2">The sequence shown here is derived from an EMBL/GenBank/DDBJ whole genome shotgun (WGS) entry which is preliminary data.</text>
</comment>
<feature type="compositionally biased region" description="Polar residues" evidence="1">
    <location>
        <begin position="708"/>
        <end position="723"/>
    </location>
</feature>
<evidence type="ECO:0000313" key="3">
    <source>
        <dbReference type="Proteomes" id="UP000557566"/>
    </source>
</evidence>
<feature type="compositionally biased region" description="Polar residues" evidence="1">
    <location>
        <begin position="601"/>
        <end position="618"/>
    </location>
</feature>
<dbReference type="Proteomes" id="UP000557566">
    <property type="component" value="Unassembled WGS sequence"/>
</dbReference>
<feature type="region of interest" description="Disordered" evidence="1">
    <location>
        <begin position="232"/>
        <end position="824"/>
    </location>
</feature>
<protein>
    <recommendedName>
        <fullName evidence="4">WW domain-containing protein</fullName>
    </recommendedName>
</protein>